<dbReference type="AlphaFoldDB" id="U4LNB4"/>
<organism evidence="2 3">
    <name type="scientific">Pyronema omphalodes (strain CBS 100304)</name>
    <name type="common">Pyronema confluens</name>
    <dbReference type="NCBI Taxonomy" id="1076935"/>
    <lineage>
        <taxon>Eukaryota</taxon>
        <taxon>Fungi</taxon>
        <taxon>Dikarya</taxon>
        <taxon>Ascomycota</taxon>
        <taxon>Pezizomycotina</taxon>
        <taxon>Pezizomycetes</taxon>
        <taxon>Pezizales</taxon>
        <taxon>Pyronemataceae</taxon>
        <taxon>Pyronema</taxon>
    </lineage>
</organism>
<sequence length="112" mass="12614">MKFTALILVAGALMATAMPTESNFDGSMSRRSNLNPTIQSSNSSSVMFTGDRNRNSTDENAIIIRGIDESECYWSRCTRGCQNNEYHGVRWKVCGPFDWFDSWLCCPNTLVE</sequence>
<keyword evidence="1" id="KW-0732">Signal</keyword>
<keyword evidence="3" id="KW-1185">Reference proteome</keyword>
<proteinExistence type="predicted"/>
<protein>
    <submittedName>
        <fullName evidence="2">Uncharacterized protein</fullName>
    </submittedName>
</protein>
<reference evidence="2 3" key="1">
    <citation type="journal article" date="2013" name="PLoS Genet.">
        <title>The genome and development-dependent transcriptomes of Pyronema confluens: a window into fungal evolution.</title>
        <authorList>
            <person name="Traeger S."/>
            <person name="Altegoer F."/>
            <person name="Freitag M."/>
            <person name="Gabaldon T."/>
            <person name="Kempken F."/>
            <person name="Kumar A."/>
            <person name="Marcet-Houben M."/>
            <person name="Poggeler S."/>
            <person name="Stajich J.E."/>
            <person name="Nowrousian M."/>
        </authorList>
    </citation>
    <scope>NUCLEOTIDE SEQUENCE [LARGE SCALE GENOMIC DNA]</scope>
    <source>
        <strain evidence="3">CBS 100304</strain>
        <tissue evidence="2">Vegetative mycelium</tissue>
    </source>
</reference>
<gene>
    <name evidence="2" type="ORF">PCON_01148</name>
</gene>
<evidence type="ECO:0000256" key="1">
    <source>
        <dbReference type="SAM" id="SignalP"/>
    </source>
</evidence>
<accession>U4LNB4</accession>
<evidence type="ECO:0000313" key="2">
    <source>
        <dbReference type="EMBL" id="CCX33438.1"/>
    </source>
</evidence>
<feature type="signal peptide" evidence="1">
    <location>
        <begin position="1"/>
        <end position="22"/>
    </location>
</feature>
<feature type="chain" id="PRO_5004651514" evidence="1">
    <location>
        <begin position="23"/>
        <end position="112"/>
    </location>
</feature>
<dbReference type="EMBL" id="HF936082">
    <property type="protein sequence ID" value="CCX33438.1"/>
    <property type="molecule type" value="Genomic_DNA"/>
</dbReference>
<name>U4LNB4_PYROM</name>
<evidence type="ECO:0000313" key="3">
    <source>
        <dbReference type="Proteomes" id="UP000018144"/>
    </source>
</evidence>
<dbReference type="Proteomes" id="UP000018144">
    <property type="component" value="Unassembled WGS sequence"/>
</dbReference>